<proteinExistence type="predicted"/>
<dbReference type="SUPFAM" id="SSF81383">
    <property type="entry name" value="F-box domain"/>
    <property type="match status" value="1"/>
</dbReference>
<dbReference type="SUPFAM" id="SSF52047">
    <property type="entry name" value="RNI-like"/>
    <property type="match status" value="1"/>
</dbReference>
<dbReference type="OrthoDB" id="3181259at2759"/>
<keyword evidence="3" id="KW-1185">Reference proteome</keyword>
<dbReference type="InterPro" id="IPR032675">
    <property type="entry name" value="LRR_dom_sf"/>
</dbReference>
<dbReference type="Gene3D" id="3.80.10.10">
    <property type="entry name" value="Ribonuclease Inhibitor"/>
    <property type="match status" value="1"/>
</dbReference>
<reference evidence="3" key="2">
    <citation type="submission" date="2015-01" db="EMBL/GenBank/DDBJ databases">
        <title>Evolutionary Origins and Diversification of the Mycorrhizal Mutualists.</title>
        <authorList>
            <consortium name="DOE Joint Genome Institute"/>
            <consortium name="Mycorrhizal Genomics Consortium"/>
            <person name="Kohler A."/>
            <person name="Kuo A."/>
            <person name="Nagy L.G."/>
            <person name="Floudas D."/>
            <person name="Copeland A."/>
            <person name="Barry K.W."/>
            <person name="Cichocki N."/>
            <person name="Veneault-Fourrey C."/>
            <person name="LaButti K."/>
            <person name="Lindquist E.A."/>
            <person name="Lipzen A."/>
            <person name="Lundell T."/>
            <person name="Morin E."/>
            <person name="Murat C."/>
            <person name="Riley R."/>
            <person name="Ohm R."/>
            <person name="Sun H."/>
            <person name="Tunlid A."/>
            <person name="Henrissat B."/>
            <person name="Grigoriev I.V."/>
            <person name="Hibbett D.S."/>
            <person name="Martin F."/>
        </authorList>
    </citation>
    <scope>NUCLEOTIDE SEQUENCE [LARGE SCALE GENOMIC DNA]</scope>
    <source>
        <strain evidence="3">MAFF 305830</strain>
    </source>
</reference>
<gene>
    <name evidence="2" type="ORF">M408DRAFT_28303</name>
</gene>
<evidence type="ECO:0000259" key="1">
    <source>
        <dbReference type="PROSITE" id="PS50181"/>
    </source>
</evidence>
<sequence length="376" mass="41989">MVNLTDDLLYFIFGILAKSNYLLPLNQVCRRWRGICNHSPSLWSHMNIEIGTTFDANNWIERLLPFHLRYMGKVPLDVALICKYSGEDEPEEREAFANLTKSLVSSISKHSRQIKSLKIDIDPESPAAINVAINRMMSRSMPILSTLTANNVLIRRRDAMKWAPGLVNVTLSDPMIETCARFFKNVTHLKIDSDLQDTSPLISLVNAAADTLVSLTLSVFGWTSNASLAGTFPHLKTLAITGCCMLSAGLLTNFRAPSVQKVEIGMWRVEDLKELMACGGISFQSIKSITLSWEEVDHLAQMCFHLRLLVLRCSSLQVLEVDHLASLQCKQTCAFVLRNSLKETKDSPLRASLENLIHTIEADLNQVASENGISIE</sequence>
<dbReference type="Pfam" id="PF12937">
    <property type="entry name" value="F-box-like"/>
    <property type="match status" value="1"/>
</dbReference>
<reference evidence="2 3" key="1">
    <citation type="submission" date="2014-04" db="EMBL/GenBank/DDBJ databases">
        <authorList>
            <consortium name="DOE Joint Genome Institute"/>
            <person name="Kuo A."/>
            <person name="Zuccaro A."/>
            <person name="Kohler A."/>
            <person name="Nagy L.G."/>
            <person name="Floudas D."/>
            <person name="Copeland A."/>
            <person name="Barry K.W."/>
            <person name="Cichocki N."/>
            <person name="Veneault-Fourrey C."/>
            <person name="LaButti K."/>
            <person name="Lindquist E.A."/>
            <person name="Lipzen A."/>
            <person name="Lundell T."/>
            <person name="Morin E."/>
            <person name="Murat C."/>
            <person name="Sun H."/>
            <person name="Tunlid A."/>
            <person name="Henrissat B."/>
            <person name="Grigoriev I.V."/>
            <person name="Hibbett D.S."/>
            <person name="Martin F."/>
            <person name="Nordberg H.P."/>
            <person name="Cantor M.N."/>
            <person name="Hua S.X."/>
        </authorList>
    </citation>
    <scope>NUCLEOTIDE SEQUENCE [LARGE SCALE GENOMIC DNA]</scope>
    <source>
        <strain evidence="2 3">MAFF 305830</strain>
    </source>
</reference>
<dbReference type="InterPro" id="IPR036047">
    <property type="entry name" value="F-box-like_dom_sf"/>
</dbReference>
<dbReference type="PROSITE" id="PS50181">
    <property type="entry name" value="FBOX"/>
    <property type="match status" value="1"/>
</dbReference>
<dbReference type="InterPro" id="IPR001810">
    <property type="entry name" value="F-box_dom"/>
</dbReference>
<dbReference type="HOGENOM" id="CLU_736007_0_0_1"/>
<dbReference type="EMBL" id="KN824345">
    <property type="protein sequence ID" value="KIM22952.1"/>
    <property type="molecule type" value="Genomic_DNA"/>
</dbReference>
<evidence type="ECO:0000313" key="2">
    <source>
        <dbReference type="EMBL" id="KIM22952.1"/>
    </source>
</evidence>
<dbReference type="AlphaFoldDB" id="A0A0C2X079"/>
<protein>
    <recommendedName>
        <fullName evidence="1">F-box domain-containing protein</fullName>
    </recommendedName>
</protein>
<evidence type="ECO:0000313" key="3">
    <source>
        <dbReference type="Proteomes" id="UP000054097"/>
    </source>
</evidence>
<feature type="domain" description="F-box" evidence="1">
    <location>
        <begin position="1"/>
        <end position="46"/>
    </location>
</feature>
<dbReference type="Gene3D" id="1.20.1280.50">
    <property type="match status" value="1"/>
</dbReference>
<organism evidence="2 3">
    <name type="scientific">Serendipita vermifera MAFF 305830</name>
    <dbReference type="NCBI Taxonomy" id="933852"/>
    <lineage>
        <taxon>Eukaryota</taxon>
        <taxon>Fungi</taxon>
        <taxon>Dikarya</taxon>
        <taxon>Basidiomycota</taxon>
        <taxon>Agaricomycotina</taxon>
        <taxon>Agaricomycetes</taxon>
        <taxon>Sebacinales</taxon>
        <taxon>Serendipitaceae</taxon>
        <taxon>Serendipita</taxon>
    </lineage>
</organism>
<name>A0A0C2X079_SERVB</name>
<dbReference type="Proteomes" id="UP000054097">
    <property type="component" value="Unassembled WGS sequence"/>
</dbReference>
<accession>A0A0C2X079</accession>